<name>A0A180GDM6_PUCT1</name>
<evidence type="ECO:0000256" key="1">
    <source>
        <dbReference type="ARBA" id="ARBA00022729"/>
    </source>
</evidence>
<dbReference type="AlphaFoldDB" id="A0A180GDM6"/>
<gene>
    <name evidence="5" type="ORF">PTTG_00023</name>
</gene>
<evidence type="ECO:0000256" key="3">
    <source>
        <dbReference type="SAM" id="SignalP"/>
    </source>
</evidence>
<evidence type="ECO:0000313" key="7">
    <source>
        <dbReference type="Proteomes" id="UP000005240"/>
    </source>
</evidence>
<feature type="region of interest" description="Disordered" evidence="2">
    <location>
        <begin position="120"/>
        <end position="139"/>
    </location>
</feature>
<dbReference type="InterPro" id="IPR018466">
    <property type="entry name" value="Kre9/Knh1-like_N"/>
</dbReference>
<dbReference type="EnsemblFungi" id="PTTG_00023-t43_1">
    <property type="protein sequence ID" value="PTTG_00023-t43_1-p1"/>
    <property type="gene ID" value="PTTG_00023"/>
</dbReference>
<feature type="region of interest" description="Disordered" evidence="2">
    <location>
        <begin position="151"/>
        <end position="247"/>
    </location>
</feature>
<feature type="compositionally biased region" description="Polar residues" evidence="2">
    <location>
        <begin position="227"/>
        <end position="247"/>
    </location>
</feature>
<dbReference type="OrthoDB" id="2432613at2759"/>
<dbReference type="Pfam" id="PF10342">
    <property type="entry name" value="Kre9_KNH"/>
    <property type="match status" value="1"/>
</dbReference>
<dbReference type="InterPro" id="IPR052982">
    <property type="entry name" value="SRP1/TIP1-like"/>
</dbReference>
<reference evidence="5" key="1">
    <citation type="submission" date="2009-11" db="EMBL/GenBank/DDBJ databases">
        <authorList>
            <consortium name="The Broad Institute Genome Sequencing Platform"/>
            <person name="Ward D."/>
            <person name="Feldgarden M."/>
            <person name="Earl A."/>
            <person name="Young S.K."/>
            <person name="Zeng Q."/>
            <person name="Koehrsen M."/>
            <person name="Alvarado L."/>
            <person name="Berlin A."/>
            <person name="Bochicchio J."/>
            <person name="Borenstein D."/>
            <person name="Chapman S.B."/>
            <person name="Chen Z."/>
            <person name="Engels R."/>
            <person name="Freedman E."/>
            <person name="Gellesch M."/>
            <person name="Goldberg J."/>
            <person name="Griggs A."/>
            <person name="Gujja S."/>
            <person name="Heilman E."/>
            <person name="Heiman D."/>
            <person name="Hepburn T."/>
            <person name="Howarth C."/>
            <person name="Jen D."/>
            <person name="Larson L."/>
            <person name="Lewis B."/>
            <person name="Mehta T."/>
            <person name="Park D."/>
            <person name="Pearson M."/>
            <person name="Roberts A."/>
            <person name="Saif S."/>
            <person name="Shea T."/>
            <person name="Shenoy N."/>
            <person name="Sisk P."/>
            <person name="Stolte C."/>
            <person name="Sykes S."/>
            <person name="Thomson T."/>
            <person name="Walk T."/>
            <person name="White J."/>
            <person name="Yandava C."/>
            <person name="Izard J."/>
            <person name="Baranova O.V."/>
            <person name="Blanton J.M."/>
            <person name="Tanner A.C."/>
            <person name="Dewhirst F.E."/>
            <person name="Haas B."/>
            <person name="Nusbaum C."/>
            <person name="Birren B."/>
        </authorList>
    </citation>
    <scope>NUCLEOTIDE SEQUENCE [LARGE SCALE GENOMIC DNA]</scope>
    <source>
        <strain evidence="5">1-1 BBBD Race 1</strain>
    </source>
</reference>
<keyword evidence="1 3" id="KW-0732">Signal</keyword>
<protein>
    <recommendedName>
        <fullName evidence="4">Yeast cell wall synthesis Kre9/Knh1-like N-terminal domain-containing protein</fullName>
    </recommendedName>
</protein>
<evidence type="ECO:0000259" key="4">
    <source>
        <dbReference type="Pfam" id="PF10342"/>
    </source>
</evidence>
<reference evidence="6" key="4">
    <citation type="submission" date="2025-05" db="UniProtKB">
        <authorList>
            <consortium name="EnsemblFungi"/>
        </authorList>
    </citation>
    <scope>IDENTIFICATION</scope>
    <source>
        <strain evidence="6">isolate 1-1 / race 1 (BBBD)</strain>
    </source>
</reference>
<dbReference type="Proteomes" id="UP000005240">
    <property type="component" value="Unassembled WGS sequence"/>
</dbReference>
<evidence type="ECO:0000256" key="2">
    <source>
        <dbReference type="SAM" id="MobiDB-lite"/>
    </source>
</evidence>
<evidence type="ECO:0000313" key="6">
    <source>
        <dbReference type="EnsemblFungi" id="PTTG_00023-t43_1-p1"/>
    </source>
</evidence>
<accession>A0A180GDM6</accession>
<dbReference type="PANTHER" id="PTHR40633">
    <property type="entry name" value="MATRIX PROTEIN, PUTATIVE (AFU_ORTHOLOGUE AFUA_8G05410)-RELATED"/>
    <property type="match status" value="1"/>
</dbReference>
<dbReference type="EMBL" id="ADAS02000095">
    <property type="protein sequence ID" value="OAV90755.1"/>
    <property type="molecule type" value="Genomic_DNA"/>
</dbReference>
<dbReference type="PANTHER" id="PTHR40633:SF1">
    <property type="entry name" value="GPI ANCHORED SERINE-THREONINE RICH PROTEIN (AFU_ORTHOLOGUE AFUA_1G03630)"/>
    <property type="match status" value="1"/>
</dbReference>
<reference evidence="6 7" key="3">
    <citation type="journal article" date="2017" name="G3 (Bethesda)">
        <title>Comparative analysis highlights variable genome content of wheat rusts and divergence of the mating loci.</title>
        <authorList>
            <person name="Cuomo C.A."/>
            <person name="Bakkeren G."/>
            <person name="Khalil H.B."/>
            <person name="Panwar V."/>
            <person name="Joly D."/>
            <person name="Linning R."/>
            <person name="Sakthikumar S."/>
            <person name="Song X."/>
            <person name="Adiconis X."/>
            <person name="Fan L."/>
            <person name="Goldberg J.M."/>
            <person name="Levin J.Z."/>
            <person name="Young S."/>
            <person name="Zeng Q."/>
            <person name="Anikster Y."/>
            <person name="Bruce M."/>
            <person name="Wang M."/>
            <person name="Yin C."/>
            <person name="McCallum B."/>
            <person name="Szabo L.J."/>
            <person name="Hulbert S."/>
            <person name="Chen X."/>
            <person name="Fellers J.P."/>
        </authorList>
    </citation>
    <scope>NUCLEOTIDE SEQUENCE</scope>
    <source>
        <strain evidence="7">Isolate 1-1 / race 1 (BBBD)</strain>
        <strain evidence="6">isolate 1-1 / race 1 (BBBD)</strain>
    </source>
</reference>
<feature type="chain" id="PRO_5008109825" description="Yeast cell wall synthesis Kre9/Knh1-like N-terminal domain-containing protein" evidence="3">
    <location>
        <begin position="17"/>
        <end position="275"/>
    </location>
</feature>
<dbReference type="VEuPathDB" id="FungiDB:PTTG_00023"/>
<keyword evidence="7" id="KW-1185">Reference proteome</keyword>
<feature type="compositionally biased region" description="Low complexity" evidence="2">
    <location>
        <begin position="152"/>
        <end position="226"/>
    </location>
</feature>
<reference evidence="5" key="2">
    <citation type="submission" date="2016-05" db="EMBL/GenBank/DDBJ databases">
        <title>Comparative analysis highlights variable genome content of wheat rusts and divergence of the mating loci.</title>
        <authorList>
            <person name="Cuomo C.A."/>
            <person name="Bakkeren G."/>
            <person name="Szabo L."/>
            <person name="Khalil H."/>
            <person name="Joly D."/>
            <person name="Goldberg J."/>
            <person name="Young S."/>
            <person name="Zeng Q."/>
            <person name="Fellers J."/>
        </authorList>
    </citation>
    <scope>NUCLEOTIDE SEQUENCE [LARGE SCALE GENOMIC DNA]</scope>
    <source>
        <strain evidence="5">1-1 BBBD Race 1</strain>
    </source>
</reference>
<feature type="signal peptide" evidence="3">
    <location>
        <begin position="1"/>
        <end position="16"/>
    </location>
</feature>
<evidence type="ECO:0000313" key="5">
    <source>
        <dbReference type="EMBL" id="OAV90755.1"/>
    </source>
</evidence>
<feature type="compositionally biased region" description="Polar residues" evidence="2">
    <location>
        <begin position="120"/>
        <end position="136"/>
    </location>
</feature>
<organism evidence="5">
    <name type="scientific">Puccinia triticina (isolate 1-1 / race 1 (BBBD))</name>
    <name type="common">Brown leaf rust fungus</name>
    <dbReference type="NCBI Taxonomy" id="630390"/>
    <lineage>
        <taxon>Eukaryota</taxon>
        <taxon>Fungi</taxon>
        <taxon>Dikarya</taxon>
        <taxon>Basidiomycota</taxon>
        <taxon>Pucciniomycotina</taxon>
        <taxon>Pucciniomycetes</taxon>
        <taxon>Pucciniales</taxon>
        <taxon>Pucciniaceae</taxon>
        <taxon>Puccinia</taxon>
    </lineage>
</organism>
<proteinExistence type="predicted"/>
<sequence>MISGLVLSLLVAVASCATSTGVVPTAPGPGEAFKEGGDCPLSWNLDTTGKWTSFSVDLMSGSNNAMQLVTSVFKNKDGTKGETSYTWKCPAVTPNSAIYFYQFTQAGADTTWTTRFAITSPSGDVTPPANSAQPNGGAQIPWGIGHLVGAGAASAPANTPTTAPSATANTTALNTPSPATGTNTTNATTGATAGAANTSSVGTSGSAAPGSTPGSPTGASSSGANSKTPYNIPTPSGSNHGSNNTAVPTTSDARALTLCKSAAAVLSLAAVLIVA</sequence>
<feature type="domain" description="Yeast cell wall synthesis Kre9/Knh1-like N-terminal" evidence="4">
    <location>
        <begin position="27"/>
        <end position="118"/>
    </location>
</feature>